<name>A0A250FJV1_CAPSP</name>
<dbReference type="EMBL" id="CP022383">
    <property type="protein sequence ID" value="ATA78903.1"/>
    <property type="molecule type" value="Genomic_DNA"/>
</dbReference>
<evidence type="ECO:0000313" key="1">
    <source>
        <dbReference type="EMBL" id="ATA78903.1"/>
    </source>
</evidence>
<evidence type="ECO:0000313" key="3">
    <source>
        <dbReference type="EMBL" id="SQA76447.1"/>
    </source>
</evidence>
<dbReference type="Proteomes" id="UP000217301">
    <property type="component" value="Chromosome"/>
</dbReference>
<dbReference type="InterPro" id="IPR021239">
    <property type="entry name" value="DUF2625"/>
</dbReference>
<dbReference type="OrthoDB" id="1550811at2"/>
<sequence length="225" mass="25779">MKTLKELINTEEPGWDLVQEWLQQATNPYEILPRNIKRAEEELVRAQITTRSPMGAIIYETGGILIDGGWIRILGSGCERLQRGIMEWNKGKSFDNYGKQPRFLLIADDVLGGYFAINGGGLSEESLGKIFYLAPDTLQWEDMDCTYSDFLNWAFAGDLKMFYEGSYWNSCKEEVAQANADEVFSFFPPLWTKEGKDLENNSRKLVPIEESYALTIEFQTQLNKK</sequence>
<reference evidence="1" key="1">
    <citation type="journal article" date="2017" name="Genome Announc.">
        <title>Twelve Complete Reference Genomes of Clinical Isolates in the Capnocytophaga Genus.</title>
        <authorList>
            <person name="Villarma A."/>
            <person name="Gulvik C.A."/>
            <person name="Rowe L.A."/>
            <person name="Sheth M."/>
            <person name="Juieng P."/>
            <person name="Nicholson A.C."/>
            <person name="Loparev V.N."/>
            <person name="McQuiston J.R."/>
        </authorList>
    </citation>
    <scope>NUCLEOTIDE SEQUENCE</scope>
    <source>
        <strain evidence="1">H4486</strain>
        <strain evidence="2">KC1668</strain>
    </source>
</reference>
<dbReference type="Proteomes" id="UP000249902">
    <property type="component" value="Unassembled WGS sequence"/>
</dbReference>
<evidence type="ECO:0000313" key="6">
    <source>
        <dbReference type="Proteomes" id="UP000249902"/>
    </source>
</evidence>
<reference evidence="3 6" key="3">
    <citation type="submission" date="2018-06" db="EMBL/GenBank/DDBJ databases">
        <authorList>
            <consortium name="Pathogen Informatics"/>
            <person name="Doyle S."/>
        </authorList>
    </citation>
    <scope>NUCLEOTIDE SEQUENCE [LARGE SCALE GENOMIC DNA]</scope>
    <source>
        <strain evidence="3 6">NCTC11653</strain>
    </source>
</reference>
<dbReference type="AlphaFoldDB" id="A0A250FJV1"/>
<evidence type="ECO:0000313" key="4">
    <source>
        <dbReference type="Proteomes" id="UP000217301"/>
    </source>
</evidence>
<evidence type="ECO:0000313" key="2">
    <source>
        <dbReference type="EMBL" id="ATA85354.1"/>
    </source>
</evidence>
<accession>A0A250FJV1</accession>
<dbReference type="KEGG" id="cspu:CGC55_12955"/>
<reference evidence="4 5" key="2">
    <citation type="submission" date="2017-06" db="EMBL/GenBank/DDBJ databases">
        <title>Capnocytophaga spp. assemblies.</title>
        <authorList>
            <person name="Gulvik C.A."/>
        </authorList>
    </citation>
    <scope>NUCLEOTIDE SEQUENCE [LARGE SCALE GENOMIC DNA]</scope>
    <source>
        <strain evidence="5">H4486</strain>
        <strain evidence="4">KC1668</strain>
    </source>
</reference>
<evidence type="ECO:0000313" key="5">
    <source>
        <dbReference type="Proteomes" id="UP000217334"/>
    </source>
</evidence>
<organism evidence="1 5">
    <name type="scientific">Capnocytophaga sputigena</name>
    <dbReference type="NCBI Taxonomy" id="1019"/>
    <lineage>
        <taxon>Bacteria</taxon>
        <taxon>Pseudomonadati</taxon>
        <taxon>Bacteroidota</taxon>
        <taxon>Flavobacteriia</taxon>
        <taxon>Flavobacteriales</taxon>
        <taxon>Flavobacteriaceae</taxon>
        <taxon>Capnocytophaga</taxon>
    </lineage>
</organism>
<proteinExistence type="predicted"/>
<dbReference type="EMBL" id="UAVP01000010">
    <property type="protein sequence ID" value="SQA76447.1"/>
    <property type="molecule type" value="Genomic_DNA"/>
</dbReference>
<keyword evidence="4" id="KW-1185">Reference proteome</keyword>
<dbReference type="Pfam" id="PF10946">
    <property type="entry name" value="DUF2625"/>
    <property type="match status" value="1"/>
</dbReference>
<protein>
    <submittedName>
        <fullName evidence="3">Protein of uncharacterized function DUF2625</fullName>
    </submittedName>
</protein>
<gene>
    <name evidence="2" type="ORF">CGC55_12955</name>
    <name evidence="1" type="ORF">CGC59_04080</name>
    <name evidence="3" type="ORF">NCTC11653_02372</name>
</gene>
<dbReference type="NCBIfam" id="NF008498">
    <property type="entry name" value="PRK11408.1-5"/>
    <property type="match status" value="1"/>
</dbReference>
<dbReference type="Proteomes" id="UP000217334">
    <property type="component" value="Chromosome"/>
</dbReference>
<dbReference type="eggNOG" id="ENOG502ZBPN">
    <property type="taxonomic scope" value="Bacteria"/>
</dbReference>
<dbReference type="RefSeq" id="WP_002681071.1">
    <property type="nucleotide sequence ID" value="NZ_CAUOZK010000011.1"/>
</dbReference>
<dbReference type="STRING" id="553177.CAPSP0001_2499"/>
<dbReference type="EMBL" id="CP022385">
    <property type="protein sequence ID" value="ATA85354.1"/>
    <property type="molecule type" value="Genomic_DNA"/>
</dbReference>